<keyword evidence="2" id="KW-0812">Transmembrane</keyword>
<keyword evidence="2" id="KW-1133">Transmembrane helix</keyword>
<reference evidence="3" key="2">
    <citation type="submission" date="2021-04" db="EMBL/GenBank/DDBJ databases">
        <authorList>
            <person name="Gilroy R."/>
        </authorList>
    </citation>
    <scope>NUCLEOTIDE SEQUENCE</scope>
    <source>
        <strain evidence="3">2239</strain>
    </source>
</reference>
<evidence type="ECO:0000313" key="3">
    <source>
        <dbReference type="EMBL" id="HIX04502.1"/>
    </source>
</evidence>
<feature type="transmembrane region" description="Helical" evidence="2">
    <location>
        <begin position="100"/>
        <end position="118"/>
    </location>
</feature>
<dbReference type="Proteomes" id="UP000824193">
    <property type="component" value="Unassembled WGS sequence"/>
</dbReference>
<dbReference type="AlphaFoldDB" id="A0A9D1V1S2"/>
<proteinExistence type="predicted"/>
<keyword evidence="2" id="KW-0472">Membrane</keyword>
<organism evidence="3 4">
    <name type="scientific">Candidatus Allofournierella pullicola</name>
    <dbReference type="NCBI Taxonomy" id="2838596"/>
    <lineage>
        <taxon>Bacteria</taxon>
        <taxon>Bacillati</taxon>
        <taxon>Bacillota</taxon>
        <taxon>Clostridia</taxon>
        <taxon>Eubacteriales</taxon>
        <taxon>Oscillospiraceae</taxon>
        <taxon>Allofournierella</taxon>
    </lineage>
</organism>
<evidence type="ECO:0000313" key="4">
    <source>
        <dbReference type="Proteomes" id="UP000824193"/>
    </source>
</evidence>
<dbReference type="EMBL" id="DXFW01000002">
    <property type="protein sequence ID" value="HIX04502.1"/>
    <property type="molecule type" value="Genomic_DNA"/>
</dbReference>
<accession>A0A9D1V1S2</accession>
<evidence type="ECO:0000256" key="2">
    <source>
        <dbReference type="SAM" id="Phobius"/>
    </source>
</evidence>
<evidence type="ECO:0000256" key="1">
    <source>
        <dbReference type="SAM" id="MobiDB-lite"/>
    </source>
</evidence>
<feature type="transmembrane region" description="Helical" evidence="2">
    <location>
        <begin position="72"/>
        <end position="94"/>
    </location>
</feature>
<reference evidence="3" key="1">
    <citation type="journal article" date="2021" name="PeerJ">
        <title>Extensive microbial diversity within the chicken gut microbiome revealed by metagenomics and culture.</title>
        <authorList>
            <person name="Gilroy R."/>
            <person name="Ravi A."/>
            <person name="Getino M."/>
            <person name="Pursley I."/>
            <person name="Horton D.L."/>
            <person name="Alikhan N.F."/>
            <person name="Baker D."/>
            <person name="Gharbi K."/>
            <person name="Hall N."/>
            <person name="Watson M."/>
            <person name="Adriaenssens E.M."/>
            <person name="Foster-Nyarko E."/>
            <person name="Jarju S."/>
            <person name="Secka A."/>
            <person name="Antonio M."/>
            <person name="Oren A."/>
            <person name="Chaudhuri R.R."/>
            <person name="La Ragione R."/>
            <person name="Hildebrand F."/>
            <person name="Pallen M.J."/>
        </authorList>
    </citation>
    <scope>NUCLEOTIDE SEQUENCE</scope>
    <source>
        <strain evidence="3">2239</strain>
    </source>
</reference>
<gene>
    <name evidence="3" type="ORF">H9865_00110</name>
</gene>
<sequence length="211" mass="23347">MWEDENRSQVGYNEEMFEGDAPSDAPLQPAAPHPAGQEPLSLLERQLAPGEQLVWWGQPKKLHGPRSGMQRLFAVVFLGFACFWEVTALQALFVGGLFGVIFPLFGIPFILVGVKMLFPGLGASRRLRRTVYGVTTRRAVVVNGGQVSAWDLDAVTSVEKFYYKDGTGDLVMSNGQVEHYYHNGHSRTRAVTLTFYGLTDVDAAEAALRVR</sequence>
<name>A0A9D1V1S2_9FIRM</name>
<protein>
    <submittedName>
        <fullName evidence="3">Uncharacterized protein</fullName>
    </submittedName>
</protein>
<feature type="region of interest" description="Disordered" evidence="1">
    <location>
        <begin position="1"/>
        <end position="36"/>
    </location>
</feature>
<comment type="caution">
    <text evidence="3">The sequence shown here is derived from an EMBL/GenBank/DDBJ whole genome shotgun (WGS) entry which is preliminary data.</text>
</comment>